<protein>
    <submittedName>
        <fullName evidence="2">Uncharacterized protein</fullName>
    </submittedName>
</protein>
<dbReference type="EMBL" id="VSSQ01045155">
    <property type="protein sequence ID" value="MPM99035.1"/>
    <property type="molecule type" value="Genomic_DNA"/>
</dbReference>
<evidence type="ECO:0000256" key="1">
    <source>
        <dbReference type="SAM" id="Phobius"/>
    </source>
</evidence>
<feature type="transmembrane region" description="Helical" evidence="1">
    <location>
        <begin position="115"/>
        <end position="133"/>
    </location>
</feature>
<keyword evidence="1" id="KW-1133">Transmembrane helix</keyword>
<comment type="caution">
    <text evidence="2">The sequence shown here is derived from an EMBL/GenBank/DDBJ whole genome shotgun (WGS) entry which is preliminary data.</text>
</comment>
<keyword evidence="1" id="KW-0472">Membrane</keyword>
<sequence>MKVHMAVHRARQGNKAFCLDNLRAVRRIEPPDEGDFTIMDGDIKLFCSVRQRTERPADKNCFVLHGCTSRTQVDRHCCSLPVCLSKSIILYFTFGFIVGHNCKTYMHRCAYTPKTTVFGAFSIALIFSFPYNLHIVY</sequence>
<evidence type="ECO:0000313" key="2">
    <source>
        <dbReference type="EMBL" id="MPM99035.1"/>
    </source>
</evidence>
<proteinExistence type="predicted"/>
<dbReference type="AlphaFoldDB" id="A0A645EC27"/>
<organism evidence="2">
    <name type="scientific">bioreactor metagenome</name>
    <dbReference type="NCBI Taxonomy" id="1076179"/>
    <lineage>
        <taxon>unclassified sequences</taxon>
        <taxon>metagenomes</taxon>
        <taxon>ecological metagenomes</taxon>
    </lineage>
</organism>
<keyword evidence="1" id="KW-0812">Transmembrane</keyword>
<accession>A0A645EC27</accession>
<name>A0A645EC27_9ZZZZ</name>
<reference evidence="2" key="1">
    <citation type="submission" date="2019-08" db="EMBL/GenBank/DDBJ databases">
        <authorList>
            <person name="Kucharzyk K."/>
            <person name="Murdoch R.W."/>
            <person name="Higgins S."/>
            <person name="Loffler F."/>
        </authorList>
    </citation>
    <scope>NUCLEOTIDE SEQUENCE</scope>
</reference>
<gene>
    <name evidence="2" type="ORF">SDC9_146225</name>
</gene>